<name>A0A2S9H5J4_9BURK</name>
<organism evidence="10 11">
    <name type="scientific">Solimicrobium silvestre</name>
    <dbReference type="NCBI Taxonomy" id="2099400"/>
    <lineage>
        <taxon>Bacteria</taxon>
        <taxon>Pseudomonadati</taxon>
        <taxon>Pseudomonadota</taxon>
        <taxon>Betaproteobacteria</taxon>
        <taxon>Burkholderiales</taxon>
        <taxon>Oxalobacteraceae</taxon>
        <taxon>Solimicrobium</taxon>
    </lineage>
</organism>
<evidence type="ECO:0000313" key="10">
    <source>
        <dbReference type="EMBL" id="PRC95211.1"/>
    </source>
</evidence>
<dbReference type="Proteomes" id="UP000237839">
    <property type="component" value="Unassembled WGS sequence"/>
</dbReference>
<evidence type="ECO:0000256" key="7">
    <source>
        <dbReference type="ARBA" id="ARBA00023306"/>
    </source>
</evidence>
<comment type="similarity">
    <text evidence="8">Belongs to the FtsL family.</text>
</comment>
<dbReference type="Pfam" id="PF04999">
    <property type="entry name" value="FtsL"/>
    <property type="match status" value="1"/>
</dbReference>
<dbReference type="EMBL" id="PUGF01000001">
    <property type="protein sequence ID" value="PRC95211.1"/>
    <property type="molecule type" value="Genomic_DNA"/>
</dbReference>
<evidence type="ECO:0000256" key="2">
    <source>
        <dbReference type="ARBA" id="ARBA00022475"/>
    </source>
</evidence>
<dbReference type="RefSeq" id="WP_105530088.1">
    <property type="nucleotide sequence ID" value="NZ_PUGF01000001.1"/>
</dbReference>
<dbReference type="NCBIfam" id="TIGR02209">
    <property type="entry name" value="ftsL_broad"/>
    <property type="match status" value="1"/>
</dbReference>
<evidence type="ECO:0000313" key="11">
    <source>
        <dbReference type="Proteomes" id="UP000237839"/>
    </source>
</evidence>
<gene>
    <name evidence="8" type="primary">ftsL</name>
    <name evidence="10" type="ORF">S2091_0406</name>
</gene>
<evidence type="ECO:0000256" key="5">
    <source>
        <dbReference type="ARBA" id="ARBA00022989"/>
    </source>
</evidence>
<dbReference type="AlphaFoldDB" id="A0A2S9H5J4"/>
<dbReference type="GO" id="GO:0032153">
    <property type="term" value="C:cell division site"/>
    <property type="evidence" value="ECO:0007669"/>
    <property type="project" value="UniProtKB-UniRule"/>
</dbReference>
<evidence type="ECO:0000256" key="3">
    <source>
        <dbReference type="ARBA" id="ARBA00022618"/>
    </source>
</evidence>
<keyword evidence="7 8" id="KW-0131">Cell cycle</keyword>
<evidence type="ECO:0000256" key="1">
    <source>
        <dbReference type="ARBA" id="ARBA00004401"/>
    </source>
</evidence>
<accession>A0A2S9H5J4</accession>
<keyword evidence="3 8" id="KW-0132">Cell division</keyword>
<keyword evidence="6 8" id="KW-0472">Membrane</keyword>
<comment type="caution">
    <text evidence="10">The sequence shown here is derived from an EMBL/GenBank/DDBJ whole genome shotgun (WGS) entry which is preliminary data.</text>
</comment>
<comment type="function">
    <text evidence="8">Essential cell division protein. May link together the upstream cell division proteins, which are predominantly cytoplasmic, with the downstream cell division proteins, which are predominantly periplasmic.</text>
</comment>
<evidence type="ECO:0000256" key="8">
    <source>
        <dbReference type="HAMAP-Rule" id="MF_00910"/>
    </source>
</evidence>
<dbReference type="OrthoDB" id="5298556at2"/>
<proteinExistence type="inferred from homology"/>
<dbReference type="GO" id="GO:0005886">
    <property type="term" value="C:plasma membrane"/>
    <property type="evidence" value="ECO:0007669"/>
    <property type="project" value="UniProtKB-SubCell"/>
</dbReference>
<dbReference type="HAMAP" id="MF_00910">
    <property type="entry name" value="FtsL"/>
    <property type="match status" value="1"/>
</dbReference>
<evidence type="ECO:0000256" key="9">
    <source>
        <dbReference type="NCBIfam" id="TIGR02209"/>
    </source>
</evidence>
<dbReference type="PANTHER" id="PTHR37479">
    <property type="entry name" value="CELL DIVISION PROTEIN FTSL"/>
    <property type="match status" value="1"/>
</dbReference>
<dbReference type="InterPro" id="IPR011922">
    <property type="entry name" value="Cell_div_FtsL"/>
</dbReference>
<keyword evidence="11" id="KW-1185">Reference proteome</keyword>
<keyword evidence="4 8" id="KW-0812">Transmembrane</keyword>
<comment type="subunit">
    <text evidence="8">Part of a complex composed of FtsB, FtsL and FtsQ.</text>
</comment>
<keyword evidence="2 8" id="KW-1003">Cell membrane</keyword>
<keyword evidence="8" id="KW-0997">Cell inner membrane</keyword>
<reference evidence="10 11" key="1">
    <citation type="submission" date="2018-02" db="EMBL/GenBank/DDBJ databases">
        <title>Solimicrobium silvestre gen. nov., sp. nov., isolated from alpine forest soil.</title>
        <authorList>
            <person name="Margesin R."/>
            <person name="Albuquerque L."/>
            <person name="Zhang D.-C."/>
            <person name="Froufe H.J.C."/>
            <person name="Severino R."/>
            <person name="Roxo I."/>
            <person name="Egas C."/>
            <person name="Da Costa M.S."/>
        </authorList>
    </citation>
    <scope>NUCLEOTIDE SEQUENCE [LARGE SCALE GENOMIC DNA]</scope>
    <source>
        <strain evidence="10 11">S20-91</strain>
    </source>
</reference>
<protein>
    <recommendedName>
        <fullName evidence="8 9">Cell division protein FtsL</fullName>
    </recommendedName>
</protein>
<comment type="subcellular location">
    <subcellularLocation>
        <location evidence="8">Cell inner membrane</location>
        <topology evidence="8">Single-pass type II membrane protein</topology>
    </subcellularLocation>
    <subcellularLocation>
        <location evidence="1">Cell membrane</location>
        <topology evidence="1">Single-pass type II membrane protein</topology>
    </subcellularLocation>
    <text evidence="8">Localizes to the division septum where it forms a ring structure.</text>
</comment>
<dbReference type="GO" id="GO:0043093">
    <property type="term" value="P:FtsZ-dependent cytokinesis"/>
    <property type="evidence" value="ECO:0007669"/>
    <property type="project" value="UniProtKB-UniRule"/>
</dbReference>
<evidence type="ECO:0000256" key="4">
    <source>
        <dbReference type="ARBA" id="ARBA00022692"/>
    </source>
</evidence>
<sequence length="93" mass="10677">MSGRLNVVLLLALMVCALILVRTQYQARHLFIELERSQTEARQLDVEWSQLQLDQSGLGKHERIQASAIKDLNMVPVTPDRTQYITVDSKQTR</sequence>
<dbReference type="PANTHER" id="PTHR37479:SF1">
    <property type="entry name" value="CELL DIVISION PROTEIN FTSL"/>
    <property type="match status" value="1"/>
</dbReference>
<keyword evidence="5 8" id="KW-1133">Transmembrane helix</keyword>
<evidence type="ECO:0000256" key="6">
    <source>
        <dbReference type="ARBA" id="ARBA00023136"/>
    </source>
</evidence>